<dbReference type="EMBL" id="ML179464">
    <property type="protein sequence ID" value="THU87120.1"/>
    <property type="molecule type" value="Genomic_DNA"/>
</dbReference>
<organism evidence="1 2">
    <name type="scientific">Dendrothele bispora (strain CBS 962.96)</name>
    <dbReference type="NCBI Taxonomy" id="1314807"/>
    <lineage>
        <taxon>Eukaryota</taxon>
        <taxon>Fungi</taxon>
        <taxon>Dikarya</taxon>
        <taxon>Basidiomycota</taxon>
        <taxon>Agaricomycotina</taxon>
        <taxon>Agaricomycetes</taxon>
        <taxon>Agaricomycetidae</taxon>
        <taxon>Agaricales</taxon>
        <taxon>Agaricales incertae sedis</taxon>
        <taxon>Dendrothele</taxon>
    </lineage>
</organism>
<gene>
    <name evidence="1" type="ORF">K435DRAFT_782619</name>
</gene>
<accession>A0A4S8LEC6</accession>
<sequence>MKTAHGPIEGNLSLTSTGPNHTILVSIARSVYPYWKERRLERPGHRIVPILNVSQIYTY</sequence>
<reference evidence="1 2" key="1">
    <citation type="journal article" date="2019" name="Nat. Ecol. Evol.">
        <title>Megaphylogeny resolves global patterns of mushroom evolution.</title>
        <authorList>
            <person name="Varga T."/>
            <person name="Krizsan K."/>
            <person name="Foldi C."/>
            <person name="Dima B."/>
            <person name="Sanchez-Garcia M."/>
            <person name="Sanchez-Ramirez S."/>
            <person name="Szollosi G.J."/>
            <person name="Szarkandi J.G."/>
            <person name="Papp V."/>
            <person name="Albert L."/>
            <person name="Andreopoulos W."/>
            <person name="Angelini C."/>
            <person name="Antonin V."/>
            <person name="Barry K.W."/>
            <person name="Bougher N.L."/>
            <person name="Buchanan P."/>
            <person name="Buyck B."/>
            <person name="Bense V."/>
            <person name="Catcheside P."/>
            <person name="Chovatia M."/>
            <person name="Cooper J."/>
            <person name="Damon W."/>
            <person name="Desjardin D."/>
            <person name="Finy P."/>
            <person name="Geml J."/>
            <person name="Haridas S."/>
            <person name="Hughes K."/>
            <person name="Justo A."/>
            <person name="Karasinski D."/>
            <person name="Kautmanova I."/>
            <person name="Kiss B."/>
            <person name="Kocsube S."/>
            <person name="Kotiranta H."/>
            <person name="LaButti K.M."/>
            <person name="Lechner B.E."/>
            <person name="Liimatainen K."/>
            <person name="Lipzen A."/>
            <person name="Lukacs Z."/>
            <person name="Mihaltcheva S."/>
            <person name="Morgado L.N."/>
            <person name="Niskanen T."/>
            <person name="Noordeloos M.E."/>
            <person name="Ohm R.A."/>
            <person name="Ortiz-Santana B."/>
            <person name="Ovrebo C."/>
            <person name="Racz N."/>
            <person name="Riley R."/>
            <person name="Savchenko A."/>
            <person name="Shiryaev A."/>
            <person name="Soop K."/>
            <person name="Spirin V."/>
            <person name="Szebenyi C."/>
            <person name="Tomsovsky M."/>
            <person name="Tulloss R.E."/>
            <person name="Uehling J."/>
            <person name="Grigoriev I.V."/>
            <person name="Vagvolgyi C."/>
            <person name="Papp T."/>
            <person name="Martin F.M."/>
            <person name="Miettinen O."/>
            <person name="Hibbett D.S."/>
            <person name="Nagy L.G."/>
        </authorList>
    </citation>
    <scope>NUCLEOTIDE SEQUENCE [LARGE SCALE GENOMIC DNA]</scope>
    <source>
        <strain evidence="1 2">CBS 962.96</strain>
    </source>
</reference>
<keyword evidence="2" id="KW-1185">Reference proteome</keyword>
<evidence type="ECO:0000313" key="1">
    <source>
        <dbReference type="EMBL" id="THU87120.1"/>
    </source>
</evidence>
<protein>
    <submittedName>
        <fullName evidence="1">Uncharacterized protein</fullName>
    </submittedName>
</protein>
<name>A0A4S8LEC6_DENBC</name>
<dbReference type="OrthoDB" id="435275at2759"/>
<evidence type="ECO:0000313" key="2">
    <source>
        <dbReference type="Proteomes" id="UP000297245"/>
    </source>
</evidence>
<dbReference type="Proteomes" id="UP000297245">
    <property type="component" value="Unassembled WGS sequence"/>
</dbReference>
<dbReference type="AlphaFoldDB" id="A0A4S8LEC6"/>
<proteinExistence type="predicted"/>